<name>W6QLW2_PENRF</name>
<sequence length="136" mass="15582">MTTRLANQAYHHHPWTTPTMTITRLSPPRCPQCYRDGIIRIVNGNIPNGNAGRPYYICYPCDQFICFADARGIGPANPLCQCGEYTRRQMSGAPHGIHYVCARGWCWFYEKEMEMDAVQRQVPARSVEICANYSYI</sequence>
<accession>W6QLW2</accession>
<gene>
    <name evidence="2" type="ORF">PROQFM164_S05g000809</name>
</gene>
<evidence type="ECO:0000259" key="1">
    <source>
        <dbReference type="Pfam" id="PF23549"/>
    </source>
</evidence>
<proteinExistence type="predicted"/>
<evidence type="ECO:0000313" key="3">
    <source>
        <dbReference type="Proteomes" id="UP000030686"/>
    </source>
</evidence>
<protein>
    <recommendedName>
        <fullName evidence="1">GRF-like zinc ribbon domain-containing protein</fullName>
    </recommendedName>
</protein>
<dbReference type="InterPro" id="IPR056444">
    <property type="entry name" value="Zn_ribbon_GRF_2"/>
</dbReference>
<keyword evidence="3" id="KW-1185">Reference proteome</keyword>
<dbReference type="AlphaFoldDB" id="W6QLW2"/>
<reference evidence="2" key="1">
    <citation type="journal article" date="2014" name="Nat. Commun.">
        <title>Multiple recent horizontal transfers of a large genomic region in cheese making fungi.</title>
        <authorList>
            <person name="Cheeseman K."/>
            <person name="Ropars J."/>
            <person name="Renault P."/>
            <person name="Dupont J."/>
            <person name="Gouzy J."/>
            <person name="Branca A."/>
            <person name="Abraham A.L."/>
            <person name="Ceppi M."/>
            <person name="Conseiller E."/>
            <person name="Debuchy R."/>
            <person name="Malagnac F."/>
            <person name="Goarin A."/>
            <person name="Silar P."/>
            <person name="Lacoste S."/>
            <person name="Sallet E."/>
            <person name="Bensimon A."/>
            <person name="Giraud T."/>
            <person name="Brygoo Y."/>
        </authorList>
    </citation>
    <scope>NUCLEOTIDE SEQUENCE [LARGE SCALE GENOMIC DNA]</scope>
    <source>
        <strain evidence="2">FM164</strain>
    </source>
</reference>
<dbReference type="Pfam" id="PF23549">
    <property type="entry name" value="Zn_ribbon_GRF_2"/>
    <property type="match status" value="1"/>
</dbReference>
<dbReference type="EMBL" id="HG792019">
    <property type="protein sequence ID" value="CDM36976.1"/>
    <property type="molecule type" value="Genomic_DNA"/>
</dbReference>
<evidence type="ECO:0000313" key="2">
    <source>
        <dbReference type="EMBL" id="CDM36976.1"/>
    </source>
</evidence>
<organism evidence="2 3">
    <name type="scientific">Penicillium roqueforti (strain FM164)</name>
    <dbReference type="NCBI Taxonomy" id="1365484"/>
    <lineage>
        <taxon>Eukaryota</taxon>
        <taxon>Fungi</taxon>
        <taxon>Dikarya</taxon>
        <taxon>Ascomycota</taxon>
        <taxon>Pezizomycotina</taxon>
        <taxon>Eurotiomycetes</taxon>
        <taxon>Eurotiomycetidae</taxon>
        <taxon>Eurotiales</taxon>
        <taxon>Aspergillaceae</taxon>
        <taxon>Penicillium</taxon>
    </lineage>
</organism>
<feature type="domain" description="GRF-like zinc ribbon" evidence="1">
    <location>
        <begin position="27"/>
        <end position="71"/>
    </location>
</feature>
<dbReference type="OrthoDB" id="4274840at2759"/>
<dbReference type="Proteomes" id="UP000030686">
    <property type="component" value="Unassembled WGS sequence"/>
</dbReference>